<dbReference type="InterPro" id="IPR049326">
    <property type="entry name" value="Rhodopsin_dom_fungi"/>
</dbReference>
<comment type="caution">
    <text evidence="2">The sequence shown here is derived from an EMBL/GenBank/DDBJ whole genome shotgun (WGS) entry which is preliminary data.</text>
</comment>
<dbReference type="AlphaFoldDB" id="A0A428P9H5"/>
<sequence length="122" mass="13729">MRVLELYRIINVADQSWVAMGIVVWTIAEANLACICASLTTLKAVLQHWFSRPSTKSVRRNNGLGFSDLYAAAGALSSPRRDRYQECNSEGALPLQTVAYIHSEENAHGRDWDTSFKRIQRS</sequence>
<name>A0A428P9H5_9HYPO</name>
<evidence type="ECO:0000259" key="1">
    <source>
        <dbReference type="Pfam" id="PF20684"/>
    </source>
</evidence>
<dbReference type="Proteomes" id="UP000287972">
    <property type="component" value="Unassembled WGS sequence"/>
</dbReference>
<protein>
    <recommendedName>
        <fullName evidence="1">Rhodopsin domain-containing protein</fullName>
    </recommendedName>
</protein>
<evidence type="ECO:0000313" key="3">
    <source>
        <dbReference type="Proteomes" id="UP000287972"/>
    </source>
</evidence>
<accession>A0A428P9H5</accession>
<feature type="domain" description="Rhodopsin" evidence="1">
    <location>
        <begin position="2"/>
        <end position="47"/>
    </location>
</feature>
<dbReference type="Pfam" id="PF20684">
    <property type="entry name" value="Fung_rhodopsin"/>
    <property type="match status" value="1"/>
</dbReference>
<reference evidence="2 3" key="1">
    <citation type="submission" date="2017-06" db="EMBL/GenBank/DDBJ databases">
        <title>Comparative genomic analysis of Ambrosia Fusariam Clade fungi.</title>
        <authorList>
            <person name="Stajich J.E."/>
            <person name="Carrillo J."/>
            <person name="Kijimoto T."/>
            <person name="Eskalen A."/>
            <person name="O'Donnell K."/>
            <person name="Kasson M."/>
        </authorList>
    </citation>
    <scope>NUCLEOTIDE SEQUENCE [LARGE SCALE GENOMIC DNA]</scope>
    <source>
        <strain evidence="2 3">NRRL62606</strain>
    </source>
</reference>
<keyword evidence="3" id="KW-1185">Reference proteome</keyword>
<dbReference type="EMBL" id="NKCL01000838">
    <property type="protein sequence ID" value="RSL49656.1"/>
    <property type="molecule type" value="Genomic_DNA"/>
</dbReference>
<evidence type="ECO:0000313" key="2">
    <source>
        <dbReference type="EMBL" id="RSL49656.1"/>
    </source>
</evidence>
<organism evidence="2 3">
    <name type="scientific">Fusarium floridanum</name>
    <dbReference type="NCBI Taxonomy" id="1325733"/>
    <lineage>
        <taxon>Eukaryota</taxon>
        <taxon>Fungi</taxon>
        <taxon>Dikarya</taxon>
        <taxon>Ascomycota</taxon>
        <taxon>Pezizomycotina</taxon>
        <taxon>Sordariomycetes</taxon>
        <taxon>Hypocreomycetidae</taxon>
        <taxon>Hypocreales</taxon>
        <taxon>Nectriaceae</taxon>
        <taxon>Fusarium</taxon>
        <taxon>Fusarium solani species complex</taxon>
    </lineage>
</organism>
<gene>
    <name evidence="2" type="ORF">CEP51_015457</name>
</gene>
<proteinExistence type="predicted"/>